<dbReference type="Gene3D" id="3.40.50.1580">
    <property type="entry name" value="Nucleoside phosphorylase domain"/>
    <property type="match status" value="1"/>
</dbReference>
<dbReference type="RefSeq" id="WP_344055731.1">
    <property type="nucleotide sequence ID" value="NZ_BAAAPK010000001.1"/>
</dbReference>
<dbReference type="PANTHER" id="PTHR42679:SF2">
    <property type="entry name" value="S-METHYL-5'-THIOADENOSINE PHOSPHORYLASE"/>
    <property type="match status" value="1"/>
</dbReference>
<feature type="domain" description="Nucleoside phosphorylase" evidence="4">
    <location>
        <begin position="9"/>
        <end position="235"/>
    </location>
</feature>
<evidence type="ECO:0000256" key="3">
    <source>
        <dbReference type="HAMAP-Rule" id="MF_01963"/>
    </source>
</evidence>
<evidence type="ECO:0000259" key="4">
    <source>
        <dbReference type="Pfam" id="PF01048"/>
    </source>
</evidence>
<feature type="site" description="Important for substrate specificity" evidence="3">
    <location>
        <position position="164"/>
    </location>
</feature>
<dbReference type="Proteomes" id="UP001500596">
    <property type="component" value="Unassembled WGS sequence"/>
</dbReference>
<feature type="binding site" evidence="3">
    <location>
        <position position="182"/>
    </location>
    <ligand>
        <name>substrate</name>
    </ligand>
</feature>
<dbReference type="InterPro" id="IPR000845">
    <property type="entry name" value="Nucleoside_phosphorylase_d"/>
</dbReference>
<comment type="caution">
    <text evidence="5">The sequence shown here is derived from an EMBL/GenBank/DDBJ whole genome shotgun (WGS) entry which is preliminary data.</text>
</comment>
<feature type="binding site" evidence="3">
    <location>
        <begin position="206"/>
        <end position="208"/>
    </location>
    <ligand>
        <name>substrate</name>
    </ligand>
</feature>
<gene>
    <name evidence="3" type="primary">mtnP</name>
    <name evidence="5" type="ORF">GCM10009807_30420</name>
</gene>
<evidence type="ECO:0000313" key="5">
    <source>
        <dbReference type="EMBL" id="GAA1684538.1"/>
    </source>
</evidence>
<keyword evidence="6" id="KW-1185">Reference proteome</keyword>
<dbReference type="HAMAP" id="MF_01963">
    <property type="entry name" value="MTAP"/>
    <property type="match status" value="1"/>
</dbReference>
<dbReference type="InterPro" id="IPR035994">
    <property type="entry name" value="Nucleoside_phosphorylase_sf"/>
</dbReference>
<feature type="binding site" evidence="3">
    <location>
        <position position="183"/>
    </location>
    <ligand>
        <name>phosphate</name>
        <dbReference type="ChEBI" id="CHEBI:43474"/>
    </ligand>
</feature>
<feature type="site" description="Important for substrate specificity" evidence="3">
    <location>
        <position position="219"/>
    </location>
</feature>
<dbReference type="SUPFAM" id="SSF53167">
    <property type="entry name" value="Purine and uridine phosphorylases"/>
    <property type="match status" value="1"/>
</dbReference>
<evidence type="ECO:0000313" key="6">
    <source>
        <dbReference type="Proteomes" id="UP001500596"/>
    </source>
</evidence>
<proteinExistence type="inferred from homology"/>
<feature type="binding site" evidence="3">
    <location>
        <position position="15"/>
    </location>
    <ligand>
        <name>phosphate</name>
        <dbReference type="ChEBI" id="CHEBI:43474"/>
    </ligand>
</feature>
<keyword evidence="1 3" id="KW-0328">Glycosyltransferase</keyword>
<evidence type="ECO:0000256" key="1">
    <source>
        <dbReference type="ARBA" id="ARBA00022676"/>
    </source>
</evidence>
<keyword evidence="3" id="KW-0660">Purine salvage</keyword>
<comment type="similarity">
    <text evidence="3">Belongs to the PNP/MTAP phosphorylase family. MTAP subfamily.</text>
</comment>
<evidence type="ECO:0000256" key="2">
    <source>
        <dbReference type="ARBA" id="ARBA00022679"/>
    </source>
</evidence>
<dbReference type="CDD" id="cd09010">
    <property type="entry name" value="MTAP_SsMTAPII_like_MTIP"/>
    <property type="match status" value="1"/>
</dbReference>
<name>A0ABN2HAG4_9MICO</name>
<dbReference type="InterPro" id="IPR010044">
    <property type="entry name" value="MTAP"/>
</dbReference>
<comment type="function">
    <text evidence="3">Catalyzes the reversible phosphorylation of S-methyl-5'-thioadenosine (MTA) to adenine and 5-methylthioribose-1-phosphate. Involved in the breakdown of MTA, a major by-product of polyamine biosynthesis. Responsible for the first step in the methionine salvage pathway after MTA has been generated from S-adenosylmethionine. Has broad substrate specificity with 6-aminopurine nucleosides as preferred substrates.</text>
</comment>
<dbReference type="PANTHER" id="PTHR42679">
    <property type="entry name" value="S-METHYL-5'-THIOADENOSINE PHOSPHORYLASE"/>
    <property type="match status" value="1"/>
</dbReference>
<feature type="binding site" evidence="3">
    <location>
        <begin position="55"/>
        <end position="56"/>
    </location>
    <ligand>
        <name>phosphate</name>
        <dbReference type="ChEBI" id="CHEBI:43474"/>
    </ligand>
</feature>
<dbReference type="Pfam" id="PF01048">
    <property type="entry name" value="PNP_UDP_1"/>
    <property type="match status" value="1"/>
</dbReference>
<sequence length="268" mass="28298">MDNASSPAVAVIGGSGLYELFDGPSERVEVATPFGDTVVLTSGELGGREILFLPRHGADHSVPPHLIPARSTIWALASLGVRALISTAAVGSLNPALPVGTIAVPDQLVDRTWGRRDSYFDGSTVRHLPFSDPFGSRLRELALQSCPELVDGATVLVIQGPRFSTRAESTINRTAGIDLVNMTLYPEAALAAELGIDMVALCLVTDVDSGETAEEAVTAETVFARLAEARPRLISAIARIAASVPRDYVARELIDRDAVAGVMAGRSR</sequence>
<comment type="catalytic activity">
    <reaction evidence="3">
        <text>S-methyl-5'-thioadenosine + phosphate = 5-(methylsulfanyl)-alpha-D-ribose 1-phosphate + adenine</text>
        <dbReference type="Rhea" id="RHEA:11852"/>
        <dbReference type="ChEBI" id="CHEBI:16708"/>
        <dbReference type="ChEBI" id="CHEBI:17509"/>
        <dbReference type="ChEBI" id="CHEBI:43474"/>
        <dbReference type="ChEBI" id="CHEBI:58533"/>
        <dbReference type="EC" id="2.4.2.28"/>
    </reaction>
</comment>
<keyword evidence="2 3" id="KW-0808">Transferase</keyword>
<comment type="subunit">
    <text evidence="3">Homohexamer. Dimer of a homotrimer.</text>
</comment>
<protein>
    <recommendedName>
        <fullName evidence="3">S-methyl-5'-thioadenosine phosphorylase</fullName>
        <ecNumber evidence="3">2.4.2.28</ecNumber>
    </recommendedName>
    <alternativeName>
        <fullName evidence="3">5'-methylthioadenosine phosphorylase</fullName>
        <shortName evidence="3">MTA phosphorylase</shortName>
        <shortName evidence="3">MTAP</shortName>
    </alternativeName>
</protein>
<reference evidence="5 6" key="1">
    <citation type="journal article" date="2019" name="Int. J. Syst. Evol. Microbiol.">
        <title>The Global Catalogue of Microorganisms (GCM) 10K type strain sequencing project: providing services to taxonomists for standard genome sequencing and annotation.</title>
        <authorList>
            <consortium name="The Broad Institute Genomics Platform"/>
            <consortium name="The Broad Institute Genome Sequencing Center for Infectious Disease"/>
            <person name="Wu L."/>
            <person name="Ma J."/>
        </authorList>
    </citation>
    <scope>NUCLEOTIDE SEQUENCE [LARGE SCALE GENOMIC DNA]</scope>
    <source>
        <strain evidence="5 6">JCM 15575</strain>
    </source>
</reference>
<dbReference type="EMBL" id="BAAAPK010000001">
    <property type="protein sequence ID" value="GAA1684538.1"/>
    <property type="molecule type" value="Genomic_DNA"/>
</dbReference>
<accession>A0ABN2HAG4</accession>
<dbReference type="EC" id="2.4.2.28" evidence="3"/>
<comment type="pathway">
    <text evidence="3">Amino-acid biosynthesis; L-methionine biosynthesis via salvage pathway; S-methyl-5-thio-alpha-D-ribose 1-phosphate from S-methyl-5'-thioadenosine (phosphorylase route): step 1/1.</text>
</comment>
<comment type="caution">
    <text evidence="3">Lacks conserved residue(s) required for the propagation of feature annotation.</text>
</comment>
<organism evidence="5 6">
    <name type="scientific">Microbacterium lacus</name>
    <dbReference type="NCBI Taxonomy" id="415217"/>
    <lineage>
        <taxon>Bacteria</taxon>
        <taxon>Bacillati</taxon>
        <taxon>Actinomycetota</taxon>
        <taxon>Actinomycetes</taxon>
        <taxon>Micrococcales</taxon>
        <taxon>Microbacteriaceae</taxon>
        <taxon>Microbacterium</taxon>
    </lineage>
</organism>